<feature type="compositionally biased region" description="Basic and acidic residues" evidence="6">
    <location>
        <begin position="1090"/>
        <end position="1102"/>
    </location>
</feature>
<evidence type="ECO:0000256" key="6">
    <source>
        <dbReference type="SAM" id="MobiDB-lite"/>
    </source>
</evidence>
<feature type="compositionally biased region" description="Low complexity" evidence="6">
    <location>
        <begin position="2075"/>
        <end position="2093"/>
    </location>
</feature>
<dbReference type="RefSeq" id="XP_054381950.1">
    <property type="nucleotide sequence ID" value="XM_054525975.1"/>
</dbReference>
<dbReference type="RefSeq" id="XP_063584248.1">
    <property type="nucleotide sequence ID" value="XM_063728178.1"/>
</dbReference>
<feature type="region of interest" description="Disordered" evidence="6">
    <location>
        <begin position="1090"/>
        <end position="1183"/>
    </location>
</feature>
<dbReference type="RefSeq" id="XP_054381949.1">
    <property type="nucleotide sequence ID" value="XM_054525974.1"/>
</dbReference>
<dbReference type="GeneTree" id="ENSGT00950000183078"/>
<dbReference type="GO" id="GO:0005737">
    <property type="term" value="C:cytoplasm"/>
    <property type="evidence" value="ECO:0007669"/>
    <property type="project" value="UniProtKB-SubCell"/>
</dbReference>
<feature type="compositionally biased region" description="Basic and acidic residues" evidence="6">
    <location>
        <begin position="996"/>
        <end position="1013"/>
    </location>
</feature>
<dbReference type="EMBL" id="NDHI03003437">
    <property type="protein sequence ID" value="PNJ51599.1"/>
    <property type="molecule type" value="Genomic_DNA"/>
</dbReference>
<dbReference type="InterPro" id="IPR048726">
    <property type="entry name" value="NuMA_LGNBD"/>
</dbReference>
<feature type="region of interest" description="Disordered" evidence="6">
    <location>
        <begin position="988"/>
        <end position="1013"/>
    </location>
</feature>
<evidence type="ECO:0000256" key="2">
    <source>
        <dbReference type="ARBA" id="ARBA00022490"/>
    </source>
</evidence>
<dbReference type="PANTHER" id="PTHR18902:SF24">
    <property type="entry name" value="NUCLEAR MITOTIC APPARATUS PROTEIN 1"/>
    <property type="match status" value="1"/>
</dbReference>
<dbReference type="SUPFAM" id="SSF116907">
    <property type="entry name" value="Hook domain"/>
    <property type="match status" value="1"/>
</dbReference>
<evidence type="ECO:0000259" key="7">
    <source>
        <dbReference type="Pfam" id="PF21670"/>
    </source>
</evidence>
<feature type="compositionally biased region" description="Basic and acidic residues" evidence="6">
    <location>
        <begin position="1941"/>
        <end position="1952"/>
    </location>
</feature>
<feature type="region of interest" description="Disordered" evidence="6">
    <location>
        <begin position="1941"/>
        <end position="2100"/>
    </location>
</feature>
<dbReference type="Pfam" id="PF21670">
    <property type="entry name" value="HOOK_N_NuMA"/>
    <property type="match status" value="1"/>
</dbReference>
<feature type="coiled-coil region" evidence="5">
    <location>
        <begin position="1367"/>
        <end position="1679"/>
    </location>
</feature>
<dbReference type="InterPro" id="IPR048724">
    <property type="entry name" value="NuMA_N_HOOK"/>
</dbReference>
<dbReference type="InterPro" id="IPR051841">
    <property type="entry name" value="MT-Golgi_org_protein"/>
</dbReference>
<feature type="region of interest" description="Disordered" evidence="6">
    <location>
        <begin position="1720"/>
        <end position="1747"/>
    </location>
</feature>
<feature type="region of interest" description="Disordered" evidence="6">
    <location>
        <begin position="1196"/>
        <end position="1225"/>
    </location>
</feature>
<keyword evidence="3" id="KW-0597">Phosphoprotein</keyword>
<dbReference type="GO" id="GO:0005876">
    <property type="term" value="C:spindle microtubule"/>
    <property type="evidence" value="ECO:0007669"/>
    <property type="project" value="TreeGrafter"/>
</dbReference>
<name>A0A2J8V264_PONAB</name>
<evidence type="ECO:0000256" key="5">
    <source>
        <dbReference type="SAM" id="Coils"/>
    </source>
</evidence>
<dbReference type="GeneID" id="100439501"/>
<dbReference type="eggNOG" id="ENOG502QTDA">
    <property type="taxonomic scope" value="Eukaryota"/>
</dbReference>
<evidence type="ECO:0000256" key="3">
    <source>
        <dbReference type="ARBA" id="ARBA00022553"/>
    </source>
</evidence>
<dbReference type="CDD" id="cd22298">
    <property type="entry name" value="NuMA_LGNBD"/>
    <property type="match status" value="1"/>
</dbReference>
<dbReference type="Ensembl" id="ENSPPYT00000004336.2">
    <property type="protein sequence ID" value="ENSPPYP00000004165.2"/>
    <property type="gene ID" value="ENSPPYG00000003642.3"/>
</dbReference>
<protein>
    <submittedName>
        <fullName evidence="9">NUMA1 isoform 26</fullName>
    </submittedName>
    <submittedName>
        <fullName evidence="8">NUMA1 isoform 9</fullName>
    </submittedName>
    <submittedName>
        <fullName evidence="10">Nuclear mitotic apparatus protein 1</fullName>
    </submittedName>
</protein>
<feature type="compositionally biased region" description="Basic and acidic residues" evidence="6">
    <location>
        <begin position="926"/>
        <end position="943"/>
    </location>
</feature>
<dbReference type="CDD" id="cd22224">
    <property type="entry name" value="HkD_NuMA"/>
    <property type="match status" value="1"/>
</dbReference>
<feature type="region of interest" description="Disordered" evidence="6">
    <location>
        <begin position="926"/>
        <end position="958"/>
    </location>
</feature>
<accession>A0A2J8V264</accession>
<evidence type="ECO:0000313" key="11">
    <source>
        <dbReference type="Proteomes" id="UP000001595"/>
    </source>
</evidence>
<dbReference type="RefSeq" id="XP_054381952.1">
    <property type="nucleotide sequence ID" value="XM_054525977.1"/>
</dbReference>
<reference evidence="10" key="3">
    <citation type="submission" date="2025-05" db="UniProtKB">
        <authorList>
            <consortium name="Ensembl"/>
        </authorList>
    </citation>
    <scope>IDENTIFICATION</scope>
</reference>
<sequence length="2100" mass="236642">MTLHTTRGSALLSWVNSLHVADPVEAVLQLQDCSIFIKIIDRIHGTEEGQQILKQPVSERLDFVCSFLQKNRKHPSSPECLVSAQKVLEGSELELAKMTMLLLYHSTMSSKSPRDWEQFEYKIQAELAVILKFVLDHEDGLNLNEDLENFLQKAPVPSTCSSTFPEELSPPSHQAKREIRFLELQKVASSSSGNNFLSGSPASPMGDILQTPQFQMRRLKKQLADERSNRDELELELAENRKLLTEKDAQIAMMQQRIDRLALLNEKQAASPLEPKELEELRDKNESLTMRLHETLKQCQDLKTEKSQMDRKINQLSEENGDLSFKLREFASHLQQLQDALNELTEEHSKATQEWLEKQAQLEKELSAALQDKKCLEEKNEILQGKLSQLEEHLSQLRENPPQEKGEVLGDVLQLETLKQEAATLAANNTQLQARVETLETERGQQEARLLAERDHFEEEKQQLSSLITDLQSSISNLSQAKEELEQASQAHGVRLTAQVASLTCELTTLNATIQQQDQELAGLKQQAKEKQAQLAQTLQQQEQASQGLRHQVEQLSSSLKQKEQQLKEVVEKQEATRRDHAQQLATAAEEREASLRERDAALKQLEALEKEKAAKLETLQQQLQAANEARDSAQTSVTQAQREKAELSQKVEELRACVETARQEQHEAQAQVAELEFQLRSEQQKATEKERVAQEKDQLQEQLRALKESLKVTKGSLEEEKRRAADALEEQQRCISELKAETRSLVEQHKREQKELEEERAGRKGLEARLQQLGEAHQAETEVLRQELAEAIAAQRTAESECEQLVKEVAAWRERYEDSQQEEAQYGAMFQEQLMTLKEECEKARQELQEAKEKVAGIESHSELQISRQQNELAELHANLARALQQVQEKEVRAQKLADDLSTLQEKMAATSKEVARLETLVRKAGEQQETASRELVKEPARAGDGQPEWLEEQQGRQFCSTQAALQAMEREAEQMGNELERLRAALMESQGQQQEERGQQEREVARLTQERGRAQADLALEKAARAELEMRLQNALNEQRVEFATLQEALAHALTEKEGKDQELAKLRGLEAAQIKELEELRQTMKQLKEQLAKKEKEHASGSGAQSEAAGRTEPTGPKLEALRAEVSKLEQQCQQQQKQADSLERSLEAERASRAERDSSLETLRGQLEEKAQELGHSQSVLASAQQELAALRTKVQDHSKAEDEWKAQVARGRQEAERKNSLISSLEEEVSILNRQVLEKEGESKELKQLVMAESEKSQKLEERLRLLQAETASNSARAAERSCALREEVQSLREEAEKQRVASENLRQELTSQAERAEELGQELKAWQEKFFQKEQALSTLQLEHTSTQALVSELLPAKHLCQQLQAEQAAAEKRHREELEQSKQAAGGLRAELLRAQRELGELIPLRQKVAEQERTAQQLRAEKASYAEQLSMLKKAHGLLAEENRGLGERANLGRQFLEVELDQAREKYVQELAAVRADAETRLAEVQREAQSTARELEVMTAKYEGAKVKVLEERQRFQEERQKLTAQVEELSKKLVESDQASKVQQQKLKAVQAQGGESQQEAQRLQAQLNELQAQLSQKEQAAEHYKLQMEKAKTHYDAKKQQNQELQEQLRSLEQLQKENKELRAEAERLGHELQQAGLKTKEAEQTCRHLTAQVRSLEAQVAHADQQLRDLGKFQVATDALKSREPQAKPQLDLSIDSLDLSCEEGTPLSITSKLPRTQPDGTSVPGEPASPISQRLPPKVESLESLYFTPIPARSQAPLESSLDSLGDVFLDSGRKTRSARRRTTQIINITMTKKLDVEEPDSANSSFYSTRSAPASQASLRATSSTQSLARLGSPDYGNSALLSLPGYRPTTRSSARRSQAGVSSGAPPGRNSFYMGTCQDEPEQLDDWNRIAELQQRNRVCPPHLKTCYPLESRPSLSLGTITDEEMKTGDPQETLRRASMQPIQIAEGTGITTRQQRKRVSLEPHQGPGTPESKKATSCFPRPMTPRDRHEGRKQSTTEAQKKAAPASTKQADRRQSMAFSILNTPKKLGNSLLRRGASKKALSKASPNTRSGTRRSPRIATTTASAATAAIAATPRAKGKAKH</sequence>
<feature type="domain" description="Nuclear mitotic apparatus protein 1 N-terminal hook" evidence="7">
    <location>
        <begin position="6"/>
        <end position="153"/>
    </location>
</feature>
<dbReference type="CTD" id="4926"/>
<feature type="compositionally biased region" description="Polar residues" evidence="6">
    <location>
        <begin position="1816"/>
        <end position="1843"/>
    </location>
</feature>
<feature type="compositionally biased region" description="Polar residues" evidence="6">
    <location>
        <begin position="1865"/>
        <end position="1877"/>
    </location>
</feature>
<feature type="compositionally biased region" description="Basic and acidic residues" evidence="6">
    <location>
        <begin position="1198"/>
        <end position="1224"/>
    </location>
</feature>
<evidence type="ECO:0000256" key="4">
    <source>
        <dbReference type="ARBA" id="ARBA00023054"/>
    </source>
</evidence>
<feature type="region of interest" description="Disordered" evidence="6">
    <location>
        <begin position="1812"/>
        <end position="1887"/>
    </location>
</feature>
<dbReference type="GO" id="GO:0000132">
    <property type="term" value="P:establishment of mitotic spindle orientation"/>
    <property type="evidence" value="ECO:0007669"/>
    <property type="project" value="TreeGrafter"/>
</dbReference>
<evidence type="ECO:0000313" key="10">
    <source>
        <dbReference type="Ensembl" id="ENSPPYP00000004165.2"/>
    </source>
</evidence>
<gene>
    <name evidence="10" type="primary">NUMA1</name>
    <name evidence="8" type="ORF">CR201_G0023400</name>
</gene>
<accession>H2NEJ6</accession>
<feature type="compositionally biased region" description="Basic and acidic residues" evidence="6">
    <location>
        <begin position="2001"/>
        <end position="2018"/>
    </location>
</feature>
<evidence type="ECO:0000256" key="1">
    <source>
        <dbReference type="ARBA" id="ARBA00004496"/>
    </source>
</evidence>
<proteinExistence type="predicted"/>
<reference evidence="10 11" key="1">
    <citation type="submission" date="2008-02" db="EMBL/GenBank/DDBJ databases">
        <title>A 6x draft sequence assembly of the Pongo pygmaeus abelii genome.</title>
        <authorList>
            <person name="Wilson R.K."/>
            <person name="Mardis E."/>
        </authorList>
    </citation>
    <scope>NUCLEOTIDE SEQUENCE [LARGE SCALE GENOMIC DNA]</scope>
</reference>
<feature type="coiled-coil region" evidence="5">
    <location>
        <begin position="216"/>
        <end position="250"/>
    </location>
</feature>
<keyword evidence="2" id="KW-0963">Cytoplasm</keyword>
<feature type="compositionally biased region" description="Basic and acidic residues" evidence="6">
    <location>
        <begin position="1144"/>
        <end position="1163"/>
    </location>
</feature>
<keyword evidence="4 5" id="KW-0175">Coiled coil</keyword>
<dbReference type="GO" id="GO:0005813">
    <property type="term" value="C:centrosome"/>
    <property type="evidence" value="ECO:0007669"/>
    <property type="project" value="TreeGrafter"/>
</dbReference>
<organism evidence="8">
    <name type="scientific">Pongo abelii</name>
    <name type="common">Sumatran orangutan</name>
    <name type="synonym">Pongo pygmaeus abelii</name>
    <dbReference type="NCBI Taxonomy" id="9601"/>
    <lineage>
        <taxon>Eukaryota</taxon>
        <taxon>Metazoa</taxon>
        <taxon>Chordata</taxon>
        <taxon>Craniata</taxon>
        <taxon>Vertebrata</taxon>
        <taxon>Euteleostomi</taxon>
        <taxon>Mammalia</taxon>
        <taxon>Eutheria</taxon>
        <taxon>Euarchontoglires</taxon>
        <taxon>Primates</taxon>
        <taxon>Haplorrhini</taxon>
        <taxon>Catarrhini</taxon>
        <taxon>Hominidae</taxon>
        <taxon>Pongo</taxon>
    </lineage>
</organism>
<dbReference type="GO" id="GO:0008017">
    <property type="term" value="F:microtubule binding"/>
    <property type="evidence" value="ECO:0007669"/>
    <property type="project" value="TreeGrafter"/>
</dbReference>
<comment type="subcellular location">
    <subcellularLocation>
        <location evidence="1">Cytoplasm</location>
    </subcellularLocation>
</comment>
<dbReference type="PANTHER" id="PTHR18902">
    <property type="entry name" value="NUCLEAR MITOTIC APPARATUS PROTEIN 1-RELATED"/>
    <property type="match status" value="1"/>
</dbReference>
<evidence type="ECO:0000313" key="8">
    <source>
        <dbReference type="EMBL" id="PNJ51585.1"/>
    </source>
</evidence>
<dbReference type="EMBL" id="NDHI03003437">
    <property type="protein sequence ID" value="PNJ51585.1"/>
    <property type="molecule type" value="Genomic_DNA"/>
</dbReference>
<keyword evidence="11" id="KW-1185">Reference proteome</keyword>
<evidence type="ECO:0000313" key="9">
    <source>
        <dbReference type="EMBL" id="PNJ51599.1"/>
    </source>
</evidence>
<dbReference type="GO" id="GO:0000922">
    <property type="term" value="C:spindle pole"/>
    <property type="evidence" value="ECO:0007669"/>
    <property type="project" value="TreeGrafter"/>
</dbReference>
<feature type="compositionally biased region" description="Low complexity" evidence="6">
    <location>
        <begin position="1103"/>
        <end position="1112"/>
    </location>
</feature>
<reference evidence="8" key="2">
    <citation type="submission" date="2017-12" db="EMBL/GenBank/DDBJ databases">
        <title>High-resolution comparative analysis of great ape genomes.</title>
        <authorList>
            <person name="Pollen A."/>
            <person name="Hastie A."/>
            <person name="Hormozdiari F."/>
            <person name="Dougherty M."/>
            <person name="Liu R."/>
            <person name="Chaisson M."/>
            <person name="Hoppe E."/>
            <person name="Hill C."/>
            <person name="Pang A."/>
            <person name="Hillier L."/>
            <person name="Baker C."/>
            <person name="Armstrong J."/>
            <person name="Shendure J."/>
            <person name="Paten B."/>
            <person name="Wilson R."/>
            <person name="Chao H."/>
            <person name="Schneider V."/>
            <person name="Ventura M."/>
            <person name="Kronenberg Z."/>
            <person name="Murali S."/>
            <person name="Gordon D."/>
            <person name="Cantsilieris S."/>
            <person name="Munson K."/>
            <person name="Nelson B."/>
            <person name="Raja A."/>
            <person name="Underwood J."/>
            <person name="Diekhans M."/>
            <person name="Fiddes I."/>
            <person name="Haussler D."/>
            <person name="Eichler E."/>
        </authorList>
    </citation>
    <scope>NUCLEOTIDE SEQUENCE [LARGE SCALE GENOMIC DNA]</scope>
    <source>
        <strain evidence="8">Susie</strain>
    </source>
</reference>
<dbReference type="RefSeq" id="XP_063584249.1">
    <property type="nucleotide sequence ID" value="XM_063728179.1"/>
</dbReference>
<dbReference type="RefSeq" id="XP_054381951.1">
    <property type="nucleotide sequence ID" value="XM_054525976.1"/>
</dbReference>
<feature type="region of interest" description="Disordered" evidence="6">
    <location>
        <begin position="625"/>
        <end position="645"/>
    </location>
</feature>
<feature type="compositionally biased region" description="Polar residues" evidence="6">
    <location>
        <begin position="1721"/>
        <end position="1734"/>
    </location>
</feature>
<dbReference type="Proteomes" id="UP000001595">
    <property type="component" value="Chromosome 11"/>
</dbReference>